<dbReference type="PANTHER" id="PTHR45625:SF6">
    <property type="entry name" value="SPLICEOSOME-ASSOCIATED PROTEIN CWC27 HOMOLOG"/>
    <property type="match status" value="1"/>
</dbReference>
<comment type="subcellular location">
    <subcellularLocation>
        <location evidence="1">Nucleus</location>
    </subcellularLocation>
</comment>
<dbReference type="InterPro" id="IPR002130">
    <property type="entry name" value="Cyclophilin-type_PPIase_dom"/>
</dbReference>
<dbReference type="Pfam" id="PF00160">
    <property type="entry name" value="Pro_isomerase"/>
    <property type="match status" value="1"/>
</dbReference>
<dbReference type="GO" id="GO:0071013">
    <property type="term" value="C:catalytic step 2 spliceosome"/>
    <property type="evidence" value="ECO:0007669"/>
    <property type="project" value="TreeGrafter"/>
</dbReference>
<evidence type="ECO:0000313" key="6">
    <source>
        <dbReference type="Proteomes" id="UP000717585"/>
    </source>
</evidence>
<feature type="domain" description="PPIase cyclophilin-type" evidence="4">
    <location>
        <begin position="14"/>
        <end position="159"/>
    </location>
</feature>
<dbReference type="InterPro" id="IPR044666">
    <property type="entry name" value="Cyclophilin_A-like"/>
</dbReference>
<dbReference type="SUPFAM" id="SSF50891">
    <property type="entry name" value="Cyclophilin-like"/>
    <property type="match status" value="1"/>
</dbReference>
<organism evidence="5 6">
    <name type="scientific">Carpediemonas membranifera</name>
    <dbReference type="NCBI Taxonomy" id="201153"/>
    <lineage>
        <taxon>Eukaryota</taxon>
        <taxon>Metamonada</taxon>
        <taxon>Carpediemonas-like organisms</taxon>
        <taxon>Carpediemonas</taxon>
    </lineage>
</organism>
<evidence type="ECO:0000259" key="4">
    <source>
        <dbReference type="PROSITE" id="PS50072"/>
    </source>
</evidence>
<protein>
    <submittedName>
        <fullName evidence="5">Cyclophilin type peptidyl-prolyl cis-trans isomerase/CLD</fullName>
    </submittedName>
</protein>
<comment type="caution">
    <text evidence="5">The sequence shown here is derived from an EMBL/GenBank/DDBJ whole genome shotgun (WGS) entry which is preliminary data.</text>
</comment>
<dbReference type="Proteomes" id="UP000717585">
    <property type="component" value="Unassembled WGS sequence"/>
</dbReference>
<keyword evidence="6" id="KW-1185">Reference proteome</keyword>
<keyword evidence="2" id="KW-0539">Nucleus</keyword>
<dbReference type="PANTHER" id="PTHR45625">
    <property type="entry name" value="PEPTIDYL-PROLYL CIS-TRANS ISOMERASE-RELATED"/>
    <property type="match status" value="1"/>
</dbReference>
<feature type="region of interest" description="Disordered" evidence="3">
    <location>
        <begin position="212"/>
        <end position="265"/>
    </location>
</feature>
<dbReference type="InterPro" id="IPR029000">
    <property type="entry name" value="Cyclophilin-like_dom_sf"/>
</dbReference>
<sequence length="265" mass="28697">MDLPPTKGRVRVVSSVGTFHINLFPVHAPKACRNFLGLCLRHYYDGCPVWRVIKDQFLQTGDPTGEGTGGIAFEDPIETEPHPRLKFKAAGLVCTAGEDNMHESQFMITLGAMKSLQGRQTIFGVVSPESIGVLQAMSSVDVDDDGRPANPPVILSIDVVDNPMPELGAAGLDAELKEDVAEPDAEAQDSVVVRITGQVDVDFAAIEPLAKRRRHKRKKVVLPQPEEEKPAPEAVEGGNETTPADPVVPKAKTKLGRLKRLTAKK</sequence>
<keyword evidence="5" id="KW-0413">Isomerase</keyword>
<dbReference type="PROSITE" id="PS50072">
    <property type="entry name" value="CSA_PPIASE_2"/>
    <property type="match status" value="1"/>
</dbReference>
<proteinExistence type="predicted"/>
<evidence type="ECO:0000313" key="5">
    <source>
        <dbReference type="EMBL" id="KAG9391943.1"/>
    </source>
</evidence>
<dbReference type="AlphaFoldDB" id="A0A8J6E0A9"/>
<evidence type="ECO:0000256" key="3">
    <source>
        <dbReference type="SAM" id="MobiDB-lite"/>
    </source>
</evidence>
<dbReference type="OrthoDB" id="442970at2759"/>
<reference evidence="5" key="1">
    <citation type="submission" date="2021-05" db="EMBL/GenBank/DDBJ databases">
        <title>A free-living protist that lacks canonical eukaryotic 1 DNA replication and segregation systems.</title>
        <authorList>
            <person name="Salas-Leiva D.E."/>
            <person name="Tromer E.C."/>
            <person name="Curtis B.A."/>
            <person name="Jerlstrom-Hultqvist J."/>
            <person name="Kolisko M."/>
            <person name="Yi Z."/>
            <person name="Salas-Leiva J.S."/>
            <person name="Gallot-Lavallee L."/>
            <person name="Kops G.J.P.L."/>
            <person name="Archibald J.M."/>
            <person name="Simpson A.G.B."/>
            <person name="Roger A.J."/>
        </authorList>
    </citation>
    <scope>NUCLEOTIDE SEQUENCE</scope>
    <source>
        <strain evidence="5">BICM</strain>
    </source>
</reference>
<dbReference type="GO" id="GO:0003755">
    <property type="term" value="F:peptidyl-prolyl cis-trans isomerase activity"/>
    <property type="evidence" value="ECO:0007669"/>
    <property type="project" value="InterPro"/>
</dbReference>
<name>A0A8J6E0A9_9EUKA</name>
<gene>
    <name evidence="5" type="ORF">J8273_6745</name>
</gene>
<accession>A0A8J6E0A9</accession>
<evidence type="ECO:0000256" key="1">
    <source>
        <dbReference type="ARBA" id="ARBA00004123"/>
    </source>
</evidence>
<feature type="compositionally biased region" description="Basic residues" evidence="3">
    <location>
        <begin position="251"/>
        <end position="265"/>
    </location>
</feature>
<evidence type="ECO:0000256" key="2">
    <source>
        <dbReference type="ARBA" id="ARBA00023242"/>
    </source>
</evidence>
<dbReference type="Gene3D" id="2.40.100.10">
    <property type="entry name" value="Cyclophilin-like"/>
    <property type="match status" value="1"/>
</dbReference>
<dbReference type="EMBL" id="JAHDYR010000042">
    <property type="protein sequence ID" value="KAG9391943.1"/>
    <property type="molecule type" value="Genomic_DNA"/>
</dbReference>